<accession>A0A3R9Q000</accession>
<dbReference type="EMBL" id="RWIT01000002">
    <property type="protein sequence ID" value="RSK49971.1"/>
    <property type="molecule type" value="Genomic_DNA"/>
</dbReference>
<dbReference type="Proteomes" id="UP000273500">
    <property type="component" value="Unassembled WGS sequence"/>
</dbReference>
<keyword evidence="2" id="KW-1185">Reference proteome</keyword>
<evidence type="ECO:0000313" key="1">
    <source>
        <dbReference type="EMBL" id="RSK49971.1"/>
    </source>
</evidence>
<proteinExistence type="predicted"/>
<reference evidence="1 2" key="1">
    <citation type="submission" date="2018-12" db="EMBL/GenBank/DDBJ databases">
        <authorList>
            <person name="Feng G."/>
            <person name="Zhu H."/>
        </authorList>
    </citation>
    <scope>NUCLEOTIDE SEQUENCE [LARGE SCALE GENOMIC DNA]</scope>
    <source>
        <strain evidence="1 2">KCTC 12533</strain>
    </source>
</reference>
<dbReference type="AlphaFoldDB" id="A0A3R9Q000"/>
<name>A0A3R9Q000_9BACT</name>
<evidence type="ECO:0000313" key="2">
    <source>
        <dbReference type="Proteomes" id="UP000273500"/>
    </source>
</evidence>
<sequence length="110" mass="12129">MDNVSIIARLRDLGSLPDDTTPAIDDFPLKKFDELVQQLSEPLEPDHSLALINLGPPHGTSACGIEWSLIHAAEAVSAKALRDILFDADDTEVKRIIAMRLANHFENNLE</sequence>
<dbReference type="OrthoDB" id="883794at2"/>
<comment type="caution">
    <text evidence="1">The sequence shown here is derived from an EMBL/GenBank/DDBJ whole genome shotgun (WGS) entry which is preliminary data.</text>
</comment>
<gene>
    <name evidence="1" type="ORF">EI291_04800</name>
</gene>
<protein>
    <submittedName>
        <fullName evidence="1">Uncharacterized protein</fullName>
    </submittedName>
</protein>
<organism evidence="1 2">
    <name type="scientific">Hymenobacter rigui</name>
    <dbReference type="NCBI Taxonomy" id="334424"/>
    <lineage>
        <taxon>Bacteria</taxon>
        <taxon>Pseudomonadati</taxon>
        <taxon>Bacteroidota</taxon>
        <taxon>Cytophagia</taxon>
        <taxon>Cytophagales</taxon>
        <taxon>Hymenobacteraceae</taxon>
        <taxon>Hymenobacter</taxon>
    </lineage>
</organism>